<proteinExistence type="predicted"/>
<dbReference type="OrthoDB" id="5981550at2759"/>
<dbReference type="InterPro" id="IPR000408">
    <property type="entry name" value="Reg_chr_condens"/>
</dbReference>
<gene>
    <name evidence="4" type="ORF">GUITHDRAFT_57398</name>
</gene>
<dbReference type="STRING" id="905079.L1IIC5"/>
<feature type="repeat" description="RCC1" evidence="2">
    <location>
        <begin position="15"/>
        <end position="66"/>
    </location>
</feature>
<dbReference type="OMA" id="MAGMICE"/>
<dbReference type="eggNOG" id="KOG0941">
    <property type="taxonomic scope" value="Eukaryota"/>
</dbReference>
<evidence type="ECO:0000313" key="4">
    <source>
        <dbReference type="EMBL" id="EKX35689.1"/>
    </source>
</evidence>
<organism evidence="4">
    <name type="scientific">Guillardia theta (strain CCMP2712)</name>
    <name type="common">Cryptophyte</name>
    <dbReference type="NCBI Taxonomy" id="905079"/>
    <lineage>
        <taxon>Eukaryota</taxon>
        <taxon>Cryptophyceae</taxon>
        <taxon>Pyrenomonadales</taxon>
        <taxon>Geminigeraceae</taxon>
        <taxon>Guillardia</taxon>
    </lineage>
</organism>
<accession>L1IIC5</accession>
<dbReference type="EMBL" id="JH993086">
    <property type="protein sequence ID" value="EKX35689.1"/>
    <property type="molecule type" value="Genomic_DNA"/>
</dbReference>
<dbReference type="Proteomes" id="UP000011087">
    <property type="component" value="Unassembled WGS sequence"/>
</dbReference>
<dbReference type="Pfam" id="PF25390">
    <property type="entry name" value="WD40_RLD"/>
    <property type="match status" value="1"/>
</dbReference>
<dbReference type="GeneID" id="17292407"/>
<protein>
    <recommendedName>
        <fullName evidence="3">RCC1-like domain-containing protein</fullName>
    </recommendedName>
</protein>
<sequence length="257" mass="27478">VACGGQHSALITKDGELVTWGNSDRGQCGHDTFRSSQVPRLIRSLREHYVMQVACGESHTLILTSTSQVLSCGLAAYGALGHGDGEDCCTPRVIGALWSLPVVQIAAGENHSAAVVSTGEAHMWGLNKHGQLGLRAEGGRGEISMAEINQAMLSTLNVKLVACGGNHSVFLCSDLKVYSCGMGSKGQLGHGSRRDEHRPRRVERLEEQEISEVSCGYEHTLFRDSSGVLFVCGSNEYGQLFLGSDHQEALTPVEISA</sequence>
<dbReference type="PRINTS" id="PR00633">
    <property type="entry name" value="RCCNDNSATION"/>
</dbReference>
<evidence type="ECO:0000313" key="6">
    <source>
        <dbReference type="Proteomes" id="UP000011087"/>
    </source>
</evidence>
<dbReference type="PANTHER" id="PTHR22872">
    <property type="entry name" value="BTK-BINDING PROTEIN-RELATED"/>
    <property type="match status" value="1"/>
</dbReference>
<dbReference type="PROSITE" id="PS50012">
    <property type="entry name" value="RCC1_3"/>
    <property type="match status" value="4"/>
</dbReference>
<evidence type="ECO:0000259" key="3">
    <source>
        <dbReference type="Pfam" id="PF25390"/>
    </source>
</evidence>
<keyword evidence="6" id="KW-1185">Reference proteome</keyword>
<dbReference type="InterPro" id="IPR058923">
    <property type="entry name" value="RCC1-like_dom"/>
</dbReference>
<feature type="repeat" description="RCC1" evidence="2">
    <location>
        <begin position="67"/>
        <end position="118"/>
    </location>
</feature>
<dbReference type="HOGENOM" id="CLU_005210_2_2_1"/>
<feature type="domain" description="RCC1-like" evidence="3">
    <location>
        <begin position="1"/>
        <end position="253"/>
    </location>
</feature>
<dbReference type="RefSeq" id="XP_005822669.1">
    <property type="nucleotide sequence ID" value="XM_005822612.1"/>
</dbReference>
<dbReference type="KEGG" id="gtt:GUITHDRAFT_57398"/>
<dbReference type="InterPro" id="IPR051625">
    <property type="entry name" value="Signaling_Regulatory_Domain"/>
</dbReference>
<feature type="repeat" description="RCC1" evidence="2">
    <location>
        <begin position="175"/>
        <end position="226"/>
    </location>
</feature>
<reference evidence="6" key="2">
    <citation type="submission" date="2012-11" db="EMBL/GenBank/DDBJ databases">
        <authorList>
            <person name="Kuo A."/>
            <person name="Curtis B.A."/>
            <person name="Tanifuji G."/>
            <person name="Burki F."/>
            <person name="Gruber A."/>
            <person name="Irimia M."/>
            <person name="Maruyama S."/>
            <person name="Arias M.C."/>
            <person name="Ball S.G."/>
            <person name="Gile G.H."/>
            <person name="Hirakawa Y."/>
            <person name="Hopkins J.F."/>
            <person name="Rensing S.A."/>
            <person name="Schmutz J."/>
            <person name="Symeonidi A."/>
            <person name="Elias M."/>
            <person name="Eveleigh R.J."/>
            <person name="Herman E.K."/>
            <person name="Klute M.J."/>
            <person name="Nakayama T."/>
            <person name="Obornik M."/>
            <person name="Reyes-Prieto A."/>
            <person name="Armbrust E.V."/>
            <person name="Aves S.J."/>
            <person name="Beiko R.G."/>
            <person name="Coutinho P."/>
            <person name="Dacks J.B."/>
            <person name="Durnford D.G."/>
            <person name="Fast N.M."/>
            <person name="Green B.R."/>
            <person name="Grisdale C."/>
            <person name="Hempe F."/>
            <person name="Henrissat B."/>
            <person name="Hoppner M.P."/>
            <person name="Ishida K.-I."/>
            <person name="Kim E."/>
            <person name="Koreny L."/>
            <person name="Kroth P.G."/>
            <person name="Liu Y."/>
            <person name="Malik S.-B."/>
            <person name="Maier U.G."/>
            <person name="McRose D."/>
            <person name="Mock T."/>
            <person name="Neilson J.A."/>
            <person name="Onodera N.T."/>
            <person name="Poole A.M."/>
            <person name="Pritham E.J."/>
            <person name="Richards T.A."/>
            <person name="Rocap G."/>
            <person name="Roy S.W."/>
            <person name="Sarai C."/>
            <person name="Schaack S."/>
            <person name="Shirato S."/>
            <person name="Slamovits C.H."/>
            <person name="Spencer D.F."/>
            <person name="Suzuki S."/>
            <person name="Worden A.Z."/>
            <person name="Zauner S."/>
            <person name="Barry K."/>
            <person name="Bell C."/>
            <person name="Bharti A.K."/>
            <person name="Crow J.A."/>
            <person name="Grimwood J."/>
            <person name="Kramer R."/>
            <person name="Lindquist E."/>
            <person name="Lucas S."/>
            <person name="Salamov A."/>
            <person name="McFadden G.I."/>
            <person name="Lane C.E."/>
            <person name="Keeling P.J."/>
            <person name="Gray M.W."/>
            <person name="Grigoriev I.V."/>
            <person name="Archibald J.M."/>
        </authorList>
    </citation>
    <scope>NUCLEOTIDE SEQUENCE</scope>
    <source>
        <strain evidence="6">CCMP2712</strain>
    </source>
</reference>
<dbReference type="InterPro" id="IPR009091">
    <property type="entry name" value="RCC1/BLIP-II"/>
</dbReference>
<dbReference type="Gene3D" id="2.130.10.30">
    <property type="entry name" value="Regulator of chromosome condensation 1/beta-lactamase-inhibitor protein II"/>
    <property type="match status" value="2"/>
</dbReference>
<dbReference type="PaxDb" id="55529-EKX35689"/>
<dbReference type="AlphaFoldDB" id="L1IIC5"/>
<dbReference type="EnsemblProtists" id="EKX35689">
    <property type="protein sequence ID" value="EKX35689"/>
    <property type="gene ID" value="GUITHDRAFT_57398"/>
</dbReference>
<reference evidence="4 6" key="1">
    <citation type="journal article" date="2012" name="Nature">
        <title>Algal genomes reveal evolutionary mosaicism and the fate of nucleomorphs.</title>
        <authorList>
            <consortium name="DOE Joint Genome Institute"/>
            <person name="Curtis B.A."/>
            <person name="Tanifuji G."/>
            <person name="Burki F."/>
            <person name="Gruber A."/>
            <person name="Irimia M."/>
            <person name="Maruyama S."/>
            <person name="Arias M.C."/>
            <person name="Ball S.G."/>
            <person name="Gile G.H."/>
            <person name="Hirakawa Y."/>
            <person name="Hopkins J.F."/>
            <person name="Kuo A."/>
            <person name="Rensing S.A."/>
            <person name="Schmutz J."/>
            <person name="Symeonidi A."/>
            <person name="Elias M."/>
            <person name="Eveleigh R.J."/>
            <person name="Herman E.K."/>
            <person name="Klute M.J."/>
            <person name="Nakayama T."/>
            <person name="Obornik M."/>
            <person name="Reyes-Prieto A."/>
            <person name="Armbrust E.V."/>
            <person name="Aves S.J."/>
            <person name="Beiko R.G."/>
            <person name="Coutinho P."/>
            <person name="Dacks J.B."/>
            <person name="Durnford D.G."/>
            <person name="Fast N.M."/>
            <person name="Green B.R."/>
            <person name="Grisdale C.J."/>
            <person name="Hempel F."/>
            <person name="Henrissat B."/>
            <person name="Hoppner M.P."/>
            <person name="Ishida K."/>
            <person name="Kim E."/>
            <person name="Koreny L."/>
            <person name="Kroth P.G."/>
            <person name="Liu Y."/>
            <person name="Malik S.B."/>
            <person name="Maier U.G."/>
            <person name="McRose D."/>
            <person name="Mock T."/>
            <person name="Neilson J.A."/>
            <person name="Onodera N.T."/>
            <person name="Poole A.M."/>
            <person name="Pritham E.J."/>
            <person name="Richards T.A."/>
            <person name="Rocap G."/>
            <person name="Roy S.W."/>
            <person name="Sarai C."/>
            <person name="Schaack S."/>
            <person name="Shirato S."/>
            <person name="Slamovits C.H."/>
            <person name="Spencer D.F."/>
            <person name="Suzuki S."/>
            <person name="Worden A.Z."/>
            <person name="Zauner S."/>
            <person name="Barry K."/>
            <person name="Bell C."/>
            <person name="Bharti A.K."/>
            <person name="Crow J.A."/>
            <person name="Grimwood J."/>
            <person name="Kramer R."/>
            <person name="Lindquist E."/>
            <person name="Lucas S."/>
            <person name="Salamov A."/>
            <person name="McFadden G.I."/>
            <person name="Lane C.E."/>
            <person name="Keeling P.J."/>
            <person name="Gray M.W."/>
            <person name="Grigoriev I.V."/>
            <person name="Archibald J.M."/>
        </authorList>
    </citation>
    <scope>NUCLEOTIDE SEQUENCE</scope>
    <source>
        <strain evidence="4 6">CCMP2712</strain>
    </source>
</reference>
<feature type="non-terminal residue" evidence="4">
    <location>
        <position position="1"/>
    </location>
</feature>
<name>L1IIC5_GUITC</name>
<evidence type="ECO:0000256" key="1">
    <source>
        <dbReference type="ARBA" id="ARBA00022737"/>
    </source>
</evidence>
<reference evidence="5" key="3">
    <citation type="submission" date="2015-06" db="UniProtKB">
        <authorList>
            <consortium name="EnsemblProtists"/>
        </authorList>
    </citation>
    <scope>IDENTIFICATION</scope>
</reference>
<feature type="repeat" description="RCC1" evidence="2">
    <location>
        <begin position="119"/>
        <end position="174"/>
    </location>
</feature>
<keyword evidence="1" id="KW-0677">Repeat</keyword>
<evidence type="ECO:0000256" key="2">
    <source>
        <dbReference type="PROSITE-ProRule" id="PRU00235"/>
    </source>
</evidence>
<feature type="non-terminal residue" evidence="4">
    <location>
        <position position="257"/>
    </location>
</feature>
<dbReference type="PROSITE" id="PS00626">
    <property type="entry name" value="RCC1_2"/>
    <property type="match status" value="3"/>
</dbReference>
<dbReference type="SUPFAM" id="SSF50985">
    <property type="entry name" value="RCC1/BLIP-II"/>
    <property type="match status" value="1"/>
</dbReference>
<evidence type="ECO:0000313" key="5">
    <source>
        <dbReference type="EnsemblProtists" id="EKX35689"/>
    </source>
</evidence>